<proteinExistence type="predicted"/>
<dbReference type="EMBL" id="UINC01098931">
    <property type="protein sequence ID" value="SVC57818.1"/>
    <property type="molecule type" value="Genomic_DNA"/>
</dbReference>
<dbReference type="SUPFAM" id="SSF52540">
    <property type="entry name" value="P-loop containing nucleoside triphosphate hydrolases"/>
    <property type="match status" value="1"/>
</dbReference>
<feature type="domain" description="YhaN AAA" evidence="1">
    <location>
        <begin position="1"/>
        <end position="200"/>
    </location>
</feature>
<dbReference type="Pfam" id="PF13514">
    <property type="entry name" value="AAA_27"/>
    <property type="match status" value="1"/>
</dbReference>
<dbReference type="InterPro" id="IPR027417">
    <property type="entry name" value="P-loop_NTPase"/>
</dbReference>
<sequence length="215" mass="23827">MRIKEIHIDRFGIFSDKKITGLGPGINVVYGPNEFGKTTLLEFVRRILFGFPSRRTRVNTYTPVAGGEVSGRLGCESSSGESFVISRVQGPYNGRITVSTGNNEILDQHALDAFLGHASKDIFQNVYAFTIDELQSFQTLKGDEIKNRIYGAGLGLGNVSLVQVEKDIEDRCGEFFKPRGSSKMSNILKDIKELEAQVRDIQGGLALYDELMLNL</sequence>
<feature type="non-terminal residue" evidence="2">
    <location>
        <position position="215"/>
    </location>
</feature>
<evidence type="ECO:0000259" key="1">
    <source>
        <dbReference type="Pfam" id="PF13514"/>
    </source>
</evidence>
<reference evidence="2" key="1">
    <citation type="submission" date="2018-05" db="EMBL/GenBank/DDBJ databases">
        <authorList>
            <person name="Lanie J.A."/>
            <person name="Ng W.-L."/>
            <person name="Kazmierczak K.M."/>
            <person name="Andrzejewski T.M."/>
            <person name="Davidsen T.M."/>
            <person name="Wayne K.J."/>
            <person name="Tettelin H."/>
            <person name="Glass J.I."/>
            <person name="Rusch D."/>
            <person name="Podicherti R."/>
            <person name="Tsui H.-C.T."/>
            <person name="Winkler M.E."/>
        </authorList>
    </citation>
    <scope>NUCLEOTIDE SEQUENCE</scope>
</reference>
<organism evidence="2">
    <name type="scientific">marine metagenome</name>
    <dbReference type="NCBI Taxonomy" id="408172"/>
    <lineage>
        <taxon>unclassified sequences</taxon>
        <taxon>metagenomes</taxon>
        <taxon>ecological metagenomes</taxon>
    </lineage>
</organism>
<evidence type="ECO:0000313" key="2">
    <source>
        <dbReference type="EMBL" id="SVC57818.1"/>
    </source>
</evidence>
<protein>
    <recommendedName>
        <fullName evidence="1">YhaN AAA domain-containing protein</fullName>
    </recommendedName>
</protein>
<gene>
    <name evidence="2" type="ORF">METZ01_LOCUS310672</name>
</gene>
<accession>A0A382NBA9</accession>
<name>A0A382NBA9_9ZZZZ</name>
<dbReference type="PANTHER" id="PTHR41259">
    <property type="entry name" value="DOUBLE-STRAND BREAK REPAIR RAD50 ATPASE, PUTATIVE-RELATED"/>
    <property type="match status" value="1"/>
</dbReference>
<dbReference type="Gene3D" id="3.40.50.300">
    <property type="entry name" value="P-loop containing nucleotide triphosphate hydrolases"/>
    <property type="match status" value="1"/>
</dbReference>
<dbReference type="PANTHER" id="PTHR41259:SF1">
    <property type="entry name" value="DOUBLE-STRAND BREAK REPAIR RAD50 ATPASE, PUTATIVE-RELATED"/>
    <property type="match status" value="1"/>
</dbReference>
<dbReference type="AlphaFoldDB" id="A0A382NBA9"/>
<dbReference type="InterPro" id="IPR038734">
    <property type="entry name" value="YhaN_AAA"/>
</dbReference>